<reference evidence="2 3" key="1">
    <citation type="submission" date="2024-04" db="EMBL/GenBank/DDBJ databases">
        <authorList>
            <person name="Waldvogel A.-M."/>
            <person name="Schoenle A."/>
        </authorList>
    </citation>
    <scope>NUCLEOTIDE SEQUENCE [LARGE SCALE GENOMIC DNA]</scope>
</reference>
<gene>
    <name evidence="2" type="ORF">KC01_LOCUS30962</name>
</gene>
<evidence type="ECO:0000256" key="1">
    <source>
        <dbReference type="SAM" id="MobiDB-lite"/>
    </source>
</evidence>
<protein>
    <submittedName>
        <fullName evidence="2">Uncharacterized protein</fullName>
    </submittedName>
</protein>
<dbReference type="Proteomes" id="UP001497482">
    <property type="component" value="Chromosome 4"/>
</dbReference>
<organism evidence="2 3">
    <name type="scientific">Knipowitschia caucasica</name>
    <name type="common">Caucasian dwarf goby</name>
    <name type="synonym">Pomatoschistus caucasicus</name>
    <dbReference type="NCBI Taxonomy" id="637954"/>
    <lineage>
        <taxon>Eukaryota</taxon>
        <taxon>Metazoa</taxon>
        <taxon>Chordata</taxon>
        <taxon>Craniata</taxon>
        <taxon>Vertebrata</taxon>
        <taxon>Euteleostomi</taxon>
        <taxon>Actinopterygii</taxon>
        <taxon>Neopterygii</taxon>
        <taxon>Teleostei</taxon>
        <taxon>Neoteleostei</taxon>
        <taxon>Acanthomorphata</taxon>
        <taxon>Gobiaria</taxon>
        <taxon>Gobiiformes</taxon>
        <taxon>Gobioidei</taxon>
        <taxon>Gobiidae</taxon>
        <taxon>Gobiinae</taxon>
        <taxon>Knipowitschia</taxon>
    </lineage>
</organism>
<dbReference type="EMBL" id="OZ035826">
    <property type="protein sequence ID" value="CAL1603260.1"/>
    <property type="molecule type" value="Genomic_DNA"/>
</dbReference>
<dbReference type="AlphaFoldDB" id="A0AAV2LLM1"/>
<feature type="compositionally biased region" description="Polar residues" evidence="1">
    <location>
        <begin position="67"/>
        <end position="77"/>
    </location>
</feature>
<keyword evidence="3" id="KW-1185">Reference proteome</keyword>
<evidence type="ECO:0000313" key="2">
    <source>
        <dbReference type="EMBL" id="CAL1603260.1"/>
    </source>
</evidence>
<feature type="compositionally biased region" description="Basic and acidic residues" evidence="1">
    <location>
        <begin position="85"/>
        <end position="97"/>
    </location>
</feature>
<name>A0AAV2LLM1_KNICA</name>
<feature type="region of interest" description="Disordered" evidence="1">
    <location>
        <begin position="65"/>
        <end position="97"/>
    </location>
</feature>
<sequence>MFGAVDCTSLSNCADMAYGIKAAKWRVSRPFTPWGPPLTCESQHASAGYHLPSPPVTARRQAAITPADNSYSRQASIKQGPGRSELTRRRAAPKVDI</sequence>
<accession>A0AAV2LLM1</accession>
<evidence type="ECO:0000313" key="3">
    <source>
        <dbReference type="Proteomes" id="UP001497482"/>
    </source>
</evidence>
<proteinExistence type="predicted"/>